<keyword evidence="3" id="KW-1185">Reference proteome</keyword>
<dbReference type="EnsemblMetazoa" id="CLYHEMT026358.1">
    <property type="protein sequence ID" value="CLYHEMP026358.1"/>
    <property type="gene ID" value="CLYHEMG026358"/>
</dbReference>
<evidence type="ECO:0000256" key="1">
    <source>
        <dbReference type="SAM" id="MobiDB-lite"/>
    </source>
</evidence>
<feature type="region of interest" description="Disordered" evidence="1">
    <location>
        <begin position="130"/>
        <end position="152"/>
    </location>
</feature>
<proteinExistence type="predicted"/>
<name>A0A7M5XN03_9CNID</name>
<dbReference type="OrthoDB" id="10256122at2759"/>
<accession>A0A7M5XN03</accession>
<dbReference type="Proteomes" id="UP000594262">
    <property type="component" value="Unplaced"/>
</dbReference>
<protein>
    <submittedName>
        <fullName evidence="2">Uncharacterized protein</fullName>
    </submittedName>
</protein>
<sequence>MFLSDHAHPIPLDKKAEEIKRKFKIQSEYANIQKKQQPVGSVVRDKTNSFPLALEGPKGQDQVLSITGPNSFPSTPGVSLTEDIASSHRQPSAAGVSHVRSLQPISQSQIDANKHAHSIQDITNKALASGGSERIRPNNKQLMPTTGESKVPFSQGIVPRKGTTMPKPRWHAPWKLMRVSFMFFPLAKFLYPLF</sequence>
<evidence type="ECO:0000313" key="2">
    <source>
        <dbReference type="EnsemblMetazoa" id="CLYHEMP026358.1"/>
    </source>
</evidence>
<evidence type="ECO:0000313" key="3">
    <source>
        <dbReference type="Proteomes" id="UP000594262"/>
    </source>
</evidence>
<organism evidence="2 3">
    <name type="scientific">Clytia hemisphaerica</name>
    <dbReference type="NCBI Taxonomy" id="252671"/>
    <lineage>
        <taxon>Eukaryota</taxon>
        <taxon>Metazoa</taxon>
        <taxon>Cnidaria</taxon>
        <taxon>Hydrozoa</taxon>
        <taxon>Hydroidolina</taxon>
        <taxon>Leptothecata</taxon>
        <taxon>Obeliida</taxon>
        <taxon>Clytiidae</taxon>
        <taxon>Clytia</taxon>
    </lineage>
</organism>
<feature type="compositionally biased region" description="Polar residues" evidence="1">
    <location>
        <begin position="138"/>
        <end position="148"/>
    </location>
</feature>
<dbReference type="AlphaFoldDB" id="A0A7M5XN03"/>
<reference evidence="2" key="1">
    <citation type="submission" date="2021-01" db="UniProtKB">
        <authorList>
            <consortium name="EnsemblMetazoa"/>
        </authorList>
    </citation>
    <scope>IDENTIFICATION</scope>
</reference>